<feature type="compositionally biased region" description="Polar residues" evidence="1">
    <location>
        <begin position="298"/>
        <end position="311"/>
    </location>
</feature>
<dbReference type="EMBL" id="JAQQXP010000004">
    <property type="protein sequence ID" value="MDC8832933.1"/>
    <property type="molecule type" value="Genomic_DNA"/>
</dbReference>
<accession>A0ABT5L7R7</accession>
<organism evidence="2 3">
    <name type="scientific">Alteromonas gilva</name>
    <dbReference type="NCBI Taxonomy" id="2987522"/>
    <lineage>
        <taxon>Bacteria</taxon>
        <taxon>Pseudomonadati</taxon>
        <taxon>Pseudomonadota</taxon>
        <taxon>Gammaproteobacteria</taxon>
        <taxon>Alteromonadales</taxon>
        <taxon>Alteromonadaceae</taxon>
        <taxon>Alteromonas/Salinimonas group</taxon>
        <taxon>Alteromonas</taxon>
    </lineage>
</organism>
<sequence>MSNNIAHANQASADLVNTNPSLKEGACLLAVEVKGSCGEATLPKTRTVFDGNELSSELLKGTTLQWFPREHLRFVNKTVQRVSRLLNKEGVSFGRGLTMVPLAQIDEIQTELDKMKMEFTEEVESICSDFESIINAHKVDNHEVAHLIERFKLECDAFKGRFIFKAIPPMAVQPLFEDDEEDLKNQITLTLWDEIAADAAALAKNSFVGKEKCGQRVITAIKKLRRKLVNLSFLDKGILSVVDSFDAALNGLPKTGDVTGGEFHRLAHYVGDISDPENLKGIASGEFVEDEQEAIETETPQSQPLEGTESLNDLEEVEKTESQAPVATDDAQQYIPANTHTPEIVSPSIGELDFGGF</sequence>
<feature type="region of interest" description="Disordered" evidence="1">
    <location>
        <begin position="294"/>
        <end position="357"/>
    </location>
</feature>
<comment type="caution">
    <text evidence="2">The sequence shown here is derived from an EMBL/GenBank/DDBJ whole genome shotgun (WGS) entry which is preliminary data.</text>
</comment>
<evidence type="ECO:0000256" key="1">
    <source>
        <dbReference type="SAM" id="MobiDB-lite"/>
    </source>
</evidence>
<dbReference type="InterPro" id="IPR021496">
    <property type="entry name" value="DUF3150"/>
</dbReference>
<gene>
    <name evidence="2" type="ORF">OIK42_19440</name>
</gene>
<keyword evidence="3" id="KW-1185">Reference proteome</keyword>
<protein>
    <submittedName>
        <fullName evidence="2">DUF3150 domain-containing protein</fullName>
    </submittedName>
</protein>
<dbReference type="RefSeq" id="WP_273642834.1">
    <property type="nucleotide sequence ID" value="NZ_JAQQXP010000004.1"/>
</dbReference>
<proteinExistence type="predicted"/>
<dbReference type="Proteomes" id="UP001218788">
    <property type="component" value="Unassembled WGS sequence"/>
</dbReference>
<evidence type="ECO:0000313" key="2">
    <source>
        <dbReference type="EMBL" id="MDC8832933.1"/>
    </source>
</evidence>
<evidence type="ECO:0000313" key="3">
    <source>
        <dbReference type="Proteomes" id="UP001218788"/>
    </source>
</evidence>
<name>A0ABT5L7R7_9ALTE</name>
<reference evidence="2 3" key="1">
    <citation type="submission" date="2022-10" db="EMBL/GenBank/DDBJ databases">
        <title>Alteromonas sp. chi3 Genome sequencing.</title>
        <authorList>
            <person name="Park S."/>
        </authorList>
    </citation>
    <scope>NUCLEOTIDE SEQUENCE [LARGE SCALE GENOMIC DNA]</scope>
    <source>
        <strain evidence="3">chi3</strain>
    </source>
</reference>
<dbReference type="Pfam" id="PF11348">
    <property type="entry name" value="DUF3150"/>
    <property type="match status" value="1"/>
</dbReference>